<protein>
    <submittedName>
        <fullName evidence="1">Uncharacterized protein</fullName>
    </submittedName>
</protein>
<dbReference type="EMBL" id="CABM01000043">
    <property type="protein sequence ID" value="CBH97472.1"/>
    <property type="molecule type" value="Genomic_DNA"/>
</dbReference>
<dbReference type="AlphaFoldDB" id="E6PRB7"/>
<organism evidence="1">
    <name type="scientific">mine drainage metagenome</name>
    <dbReference type="NCBI Taxonomy" id="410659"/>
    <lineage>
        <taxon>unclassified sequences</taxon>
        <taxon>metagenomes</taxon>
        <taxon>ecological metagenomes</taxon>
    </lineage>
</organism>
<sequence>MSASNGATLVSKYHPRSGFRPWFKAIRINVMKSPLAEGDRISVILGDKSQGSAGWRVQSLREPAFEVRVQADPFGAVVYSDVADAKQIRIVPGEPALWKLMLPTLVGVGEPFRLSVRRKTAAATRRRTRTDAFVLRQPHRLPACPSGST</sequence>
<proteinExistence type="predicted"/>
<evidence type="ECO:0000313" key="1">
    <source>
        <dbReference type="EMBL" id="CBH97472.1"/>
    </source>
</evidence>
<reference evidence="1" key="1">
    <citation type="submission" date="2009-10" db="EMBL/GenBank/DDBJ databases">
        <title>Diversity of trophic interactions inside an arsenic-rich microbial ecosystem.</title>
        <authorList>
            <person name="Bertin P.N."/>
            <person name="Heinrich-Salmeron A."/>
            <person name="Pelletier E."/>
            <person name="Goulhen-Chollet F."/>
            <person name="Arsene-Ploetze F."/>
            <person name="Gallien S."/>
            <person name="Calteau A."/>
            <person name="Vallenet D."/>
            <person name="Casiot C."/>
            <person name="Chane-Woon-Ming B."/>
            <person name="Giloteaux L."/>
            <person name="Barakat M."/>
            <person name="Bonnefoy V."/>
            <person name="Bruneel O."/>
            <person name="Chandler M."/>
            <person name="Cleiss J."/>
            <person name="Duran R."/>
            <person name="Elbaz-Poulichet F."/>
            <person name="Fonknechten N."/>
            <person name="Lauga B."/>
            <person name="Mornico D."/>
            <person name="Ortet P."/>
            <person name="Schaeffer C."/>
            <person name="Siguier P."/>
            <person name="Alexander Thil Smith A."/>
            <person name="Van Dorsselaer A."/>
            <person name="Weissenbach J."/>
            <person name="Medigue C."/>
            <person name="Le Paslier D."/>
        </authorList>
    </citation>
    <scope>NUCLEOTIDE SEQUENCE</scope>
</reference>
<accession>E6PRB7</accession>
<gene>
    <name evidence="1" type="ORF">CARN2_2944</name>
</gene>
<comment type="caution">
    <text evidence="1">The sequence shown here is derived from an EMBL/GenBank/DDBJ whole genome shotgun (WGS) entry which is preliminary data.</text>
</comment>
<name>E6PRB7_9ZZZZ</name>